<accession>A0ABS8VGN9</accession>
<reference evidence="2 3" key="1">
    <citation type="journal article" date="2021" name="BMC Genomics">
        <title>Datura genome reveals duplications of psychoactive alkaloid biosynthetic genes and high mutation rate following tissue culture.</title>
        <authorList>
            <person name="Rajewski A."/>
            <person name="Carter-House D."/>
            <person name="Stajich J."/>
            <person name="Litt A."/>
        </authorList>
    </citation>
    <scope>NUCLEOTIDE SEQUENCE [LARGE SCALE GENOMIC DNA]</scope>
    <source>
        <strain evidence="2">AR-01</strain>
    </source>
</reference>
<evidence type="ECO:0000256" key="1">
    <source>
        <dbReference type="SAM" id="MobiDB-lite"/>
    </source>
</evidence>
<feature type="compositionally biased region" description="Polar residues" evidence="1">
    <location>
        <begin position="61"/>
        <end position="71"/>
    </location>
</feature>
<proteinExistence type="predicted"/>
<organism evidence="2 3">
    <name type="scientific">Datura stramonium</name>
    <name type="common">Jimsonweed</name>
    <name type="synonym">Common thornapple</name>
    <dbReference type="NCBI Taxonomy" id="4076"/>
    <lineage>
        <taxon>Eukaryota</taxon>
        <taxon>Viridiplantae</taxon>
        <taxon>Streptophyta</taxon>
        <taxon>Embryophyta</taxon>
        <taxon>Tracheophyta</taxon>
        <taxon>Spermatophyta</taxon>
        <taxon>Magnoliopsida</taxon>
        <taxon>eudicotyledons</taxon>
        <taxon>Gunneridae</taxon>
        <taxon>Pentapetalae</taxon>
        <taxon>asterids</taxon>
        <taxon>lamiids</taxon>
        <taxon>Solanales</taxon>
        <taxon>Solanaceae</taxon>
        <taxon>Solanoideae</taxon>
        <taxon>Datureae</taxon>
        <taxon>Datura</taxon>
    </lineage>
</organism>
<comment type="caution">
    <text evidence="2">The sequence shown here is derived from an EMBL/GenBank/DDBJ whole genome shotgun (WGS) entry which is preliminary data.</text>
</comment>
<feature type="region of interest" description="Disordered" evidence="1">
    <location>
        <begin position="60"/>
        <end position="95"/>
    </location>
</feature>
<evidence type="ECO:0000313" key="2">
    <source>
        <dbReference type="EMBL" id="MCD9645874.1"/>
    </source>
</evidence>
<dbReference type="Proteomes" id="UP000823775">
    <property type="component" value="Unassembled WGS sequence"/>
</dbReference>
<sequence>MEDRMNHLASQVRSEMSVKEKEPLMENITPSPKDVDEEDREQDIEEILFKESLEAILLNNMGKSSERTMSSSRKHNKGKDLMRVDAPQEVDTEET</sequence>
<dbReference type="EMBL" id="JACEIK010004579">
    <property type="protein sequence ID" value="MCD9645874.1"/>
    <property type="molecule type" value="Genomic_DNA"/>
</dbReference>
<protein>
    <submittedName>
        <fullName evidence="2">Uncharacterized protein</fullName>
    </submittedName>
</protein>
<gene>
    <name evidence="2" type="ORF">HAX54_035185</name>
</gene>
<evidence type="ECO:0000313" key="3">
    <source>
        <dbReference type="Proteomes" id="UP000823775"/>
    </source>
</evidence>
<name>A0ABS8VGN9_DATST</name>
<keyword evidence="3" id="KW-1185">Reference proteome</keyword>
<feature type="region of interest" description="Disordered" evidence="1">
    <location>
        <begin position="1"/>
        <end position="41"/>
    </location>
</feature>